<evidence type="ECO:0000313" key="1">
    <source>
        <dbReference type="EMBL" id="GFS22643.1"/>
    </source>
</evidence>
<dbReference type="AlphaFoldDB" id="A0AAV4JLQ9"/>
<sequence length="104" mass="11695">MGLLIPYQTGFYWEEKEEEDAAATPALCSNGAFREDNHHSIEKTHLGESRVAAATITGRQCKKQMVRGKNLVPCLRNPPGSVVVLELYSNNHGDDISRRLLRWT</sequence>
<protein>
    <submittedName>
        <fullName evidence="1">Uncharacterized protein</fullName>
    </submittedName>
</protein>
<gene>
    <name evidence="1" type="ORF">ElyMa_001621100</name>
</gene>
<dbReference type="EMBL" id="BMAT01003262">
    <property type="protein sequence ID" value="GFS22643.1"/>
    <property type="molecule type" value="Genomic_DNA"/>
</dbReference>
<organism evidence="1 2">
    <name type="scientific">Elysia marginata</name>
    <dbReference type="NCBI Taxonomy" id="1093978"/>
    <lineage>
        <taxon>Eukaryota</taxon>
        <taxon>Metazoa</taxon>
        <taxon>Spiralia</taxon>
        <taxon>Lophotrochozoa</taxon>
        <taxon>Mollusca</taxon>
        <taxon>Gastropoda</taxon>
        <taxon>Heterobranchia</taxon>
        <taxon>Euthyneura</taxon>
        <taxon>Panpulmonata</taxon>
        <taxon>Sacoglossa</taxon>
        <taxon>Placobranchoidea</taxon>
        <taxon>Plakobranchidae</taxon>
        <taxon>Elysia</taxon>
    </lineage>
</organism>
<accession>A0AAV4JLQ9</accession>
<comment type="caution">
    <text evidence="1">The sequence shown here is derived from an EMBL/GenBank/DDBJ whole genome shotgun (WGS) entry which is preliminary data.</text>
</comment>
<keyword evidence="2" id="KW-1185">Reference proteome</keyword>
<name>A0AAV4JLQ9_9GAST</name>
<dbReference type="Proteomes" id="UP000762676">
    <property type="component" value="Unassembled WGS sequence"/>
</dbReference>
<evidence type="ECO:0000313" key="2">
    <source>
        <dbReference type="Proteomes" id="UP000762676"/>
    </source>
</evidence>
<reference evidence="1 2" key="1">
    <citation type="journal article" date="2021" name="Elife">
        <title>Chloroplast acquisition without the gene transfer in kleptoplastic sea slugs, Plakobranchus ocellatus.</title>
        <authorList>
            <person name="Maeda T."/>
            <person name="Takahashi S."/>
            <person name="Yoshida T."/>
            <person name="Shimamura S."/>
            <person name="Takaki Y."/>
            <person name="Nagai Y."/>
            <person name="Toyoda A."/>
            <person name="Suzuki Y."/>
            <person name="Arimoto A."/>
            <person name="Ishii H."/>
            <person name="Satoh N."/>
            <person name="Nishiyama T."/>
            <person name="Hasebe M."/>
            <person name="Maruyama T."/>
            <person name="Minagawa J."/>
            <person name="Obokata J."/>
            <person name="Shigenobu S."/>
        </authorList>
    </citation>
    <scope>NUCLEOTIDE SEQUENCE [LARGE SCALE GENOMIC DNA]</scope>
</reference>
<proteinExistence type="predicted"/>